<accession>A0A1X7F7E2</accession>
<dbReference type="RefSeq" id="WP_085422611.1">
    <property type="nucleotide sequence ID" value="NZ_FXAF01000006.1"/>
</dbReference>
<name>A0A1X7F7E2_9HYPH</name>
<dbReference type="EMBL" id="FXAF01000006">
    <property type="protein sequence ID" value="SMF47208.1"/>
    <property type="molecule type" value="Genomic_DNA"/>
</dbReference>
<feature type="chain" id="PRO_5012982209" description="Lipoprotein" evidence="1">
    <location>
        <begin position="21"/>
        <end position="123"/>
    </location>
</feature>
<evidence type="ECO:0000313" key="2">
    <source>
        <dbReference type="EMBL" id="SMF47208.1"/>
    </source>
</evidence>
<evidence type="ECO:0000256" key="1">
    <source>
        <dbReference type="SAM" id="SignalP"/>
    </source>
</evidence>
<proteinExistence type="predicted"/>
<dbReference type="AlphaFoldDB" id="A0A1X7F7E2"/>
<evidence type="ECO:0000313" key="3">
    <source>
        <dbReference type="Proteomes" id="UP000192903"/>
    </source>
</evidence>
<dbReference type="OrthoDB" id="8238109at2"/>
<organism evidence="2 3">
    <name type="scientific">Xaviernesmea oryzae</name>
    <dbReference type="NCBI Taxonomy" id="464029"/>
    <lineage>
        <taxon>Bacteria</taxon>
        <taxon>Pseudomonadati</taxon>
        <taxon>Pseudomonadota</taxon>
        <taxon>Alphaproteobacteria</taxon>
        <taxon>Hyphomicrobiales</taxon>
        <taxon>Rhizobiaceae</taxon>
        <taxon>Rhizobium/Agrobacterium group</taxon>
        <taxon>Xaviernesmea</taxon>
    </lineage>
</organism>
<evidence type="ECO:0008006" key="4">
    <source>
        <dbReference type="Google" id="ProtNLM"/>
    </source>
</evidence>
<dbReference type="PROSITE" id="PS51257">
    <property type="entry name" value="PROKAR_LIPOPROTEIN"/>
    <property type="match status" value="1"/>
</dbReference>
<keyword evidence="3" id="KW-1185">Reference proteome</keyword>
<dbReference type="Proteomes" id="UP000192903">
    <property type="component" value="Unassembled WGS sequence"/>
</dbReference>
<reference evidence="3" key="1">
    <citation type="submission" date="2017-04" db="EMBL/GenBank/DDBJ databases">
        <authorList>
            <person name="Varghese N."/>
            <person name="Submissions S."/>
        </authorList>
    </citation>
    <scope>NUCLEOTIDE SEQUENCE [LARGE SCALE GENOMIC DNA]</scope>
    <source>
        <strain evidence="3">B4P</strain>
    </source>
</reference>
<feature type="signal peptide" evidence="1">
    <location>
        <begin position="1"/>
        <end position="20"/>
    </location>
</feature>
<gene>
    <name evidence="2" type="ORF">SAMN02982989_2421</name>
</gene>
<keyword evidence="1" id="KW-0732">Signal</keyword>
<sequence>MSRRVLASHTLFTFGLFALALSACTTVGVASNPIEARWVGRSAGEFFAKFSPPISDSNEGSATVYNWRGGYNRIKQQNGRTARVSCSAKITVSESYVIRDIAIISDPPGANGPSYCTELLAAN</sequence>
<protein>
    <recommendedName>
        <fullName evidence="4">Lipoprotein</fullName>
    </recommendedName>
</protein>